<organism evidence="5 6">
    <name type="scientific">Nonomuraea monospora</name>
    <dbReference type="NCBI Taxonomy" id="568818"/>
    <lineage>
        <taxon>Bacteria</taxon>
        <taxon>Bacillati</taxon>
        <taxon>Actinomycetota</taxon>
        <taxon>Actinomycetes</taxon>
        <taxon>Streptosporangiales</taxon>
        <taxon>Streptosporangiaceae</taxon>
        <taxon>Nonomuraea</taxon>
    </lineage>
</organism>
<keyword evidence="3" id="KW-0804">Transcription</keyword>
<dbReference type="SUPFAM" id="SSF46894">
    <property type="entry name" value="C-terminal effector domain of the bipartite response regulators"/>
    <property type="match status" value="1"/>
</dbReference>
<feature type="domain" description="HTH luxR-type" evidence="4">
    <location>
        <begin position="1"/>
        <end position="52"/>
    </location>
</feature>
<dbReference type="PROSITE" id="PS00622">
    <property type="entry name" value="HTH_LUXR_1"/>
    <property type="match status" value="1"/>
</dbReference>
<proteinExistence type="predicted"/>
<dbReference type="EMBL" id="BAAAQX010000027">
    <property type="protein sequence ID" value="GAA2212521.1"/>
    <property type="molecule type" value="Genomic_DNA"/>
</dbReference>
<keyword evidence="2" id="KW-0238">DNA-binding</keyword>
<evidence type="ECO:0000313" key="6">
    <source>
        <dbReference type="Proteomes" id="UP001499843"/>
    </source>
</evidence>
<sequence>MVRLAATGATNRKIAAQLFISPRTVSHHLYRAFPKLGVTTRTELAHLDLSPLG</sequence>
<dbReference type="CDD" id="cd06170">
    <property type="entry name" value="LuxR_C_like"/>
    <property type="match status" value="1"/>
</dbReference>
<dbReference type="Gene3D" id="1.10.10.10">
    <property type="entry name" value="Winged helix-like DNA-binding domain superfamily/Winged helix DNA-binding domain"/>
    <property type="match status" value="1"/>
</dbReference>
<dbReference type="SMART" id="SM00421">
    <property type="entry name" value="HTH_LUXR"/>
    <property type="match status" value="1"/>
</dbReference>
<evidence type="ECO:0000259" key="4">
    <source>
        <dbReference type="PROSITE" id="PS50043"/>
    </source>
</evidence>
<evidence type="ECO:0000313" key="5">
    <source>
        <dbReference type="EMBL" id="GAA2212521.1"/>
    </source>
</evidence>
<protein>
    <recommendedName>
        <fullName evidence="4">HTH luxR-type domain-containing protein</fullName>
    </recommendedName>
</protein>
<comment type="caution">
    <text evidence="5">The sequence shown here is derived from an EMBL/GenBank/DDBJ whole genome shotgun (WGS) entry which is preliminary data.</text>
</comment>
<dbReference type="PROSITE" id="PS50043">
    <property type="entry name" value="HTH_LUXR_2"/>
    <property type="match status" value="1"/>
</dbReference>
<dbReference type="InterPro" id="IPR016032">
    <property type="entry name" value="Sig_transdc_resp-reg_C-effctor"/>
</dbReference>
<dbReference type="Pfam" id="PF00196">
    <property type="entry name" value="GerE"/>
    <property type="match status" value="1"/>
</dbReference>
<dbReference type="InterPro" id="IPR000792">
    <property type="entry name" value="Tscrpt_reg_LuxR_C"/>
</dbReference>
<reference evidence="6" key="1">
    <citation type="journal article" date="2019" name="Int. J. Syst. Evol. Microbiol.">
        <title>The Global Catalogue of Microorganisms (GCM) 10K type strain sequencing project: providing services to taxonomists for standard genome sequencing and annotation.</title>
        <authorList>
            <consortium name="The Broad Institute Genomics Platform"/>
            <consortium name="The Broad Institute Genome Sequencing Center for Infectious Disease"/>
            <person name="Wu L."/>
            <person name="Ma J."/>
        </authorList>
    </citation>
    <scope>NUCLEOTIDE SEQUENCE [LARGE SCALE GENOMIC DNA]</scope>
    <source>
        <strain evidence="6">JCM 16114</strain>
    </source>
</reference>
<keyword evidence="6" id="KW-1185">Reference proteome</keyword>
<accession>A0ABP5PLC6</accession>
<dbReference type="PRINTS" id="PR00038">
    <property type="entry name" value="HTHLUXR"/>
</dbReference>
<evidence type="ECO:0000256" key="1">
    <source>
        <dbReference type="ARBA" id="ARBA00023015"/>
    </source>
</evidence>
<dbReference type="PANTHER" id="PTHR44688:SF16">
    <property type="entry name" value="DNA-BINDING TRANSCRIPTIONAL ACTIVATOR DEVR_DOSR"/>
    <property type="match status" value="1"/>
</dbReference>
<dbReference type="PANTHER" id="PTHR44688">
    <property type="entry name" value="DNA-BINDING TRANSCRIPTIONAL ACTIVATOR DEVR_DOSR"/>
    <property type="match status" value="1"/>
</dbReference>
<dbReference type="InterPro" id="IPR036388">
    <property type="entry name" value="WH-like_DNA-bd_sf"/>
</dbReference>
<name>A0ABP5PLC6_9ACTN</name>
<gene>
    <name evidence="5" type="ORF">GCM10009850_079830</name>
</gene>
<evidence type="ECO:0000256" key="3">
    <source>
        <dbReference type="ARBA" id="ARBA00023163"/>
    </source>
</evidence>
<evidence type="ECO:0000256" key="2">
    <source>
        <dbReference type="ARBA" id="ARBA00023125"/>
    </source>
</evidence>
<keyword evidence="1" id="KW-0805">Transcription regulation</keyword>
<dbReference type="Proteomes" id="UP001499843">
    <property type="component" value="Unassembled WGS sequence"/>
</dbReference>